<dbReference type="GO" id="GO:0016757">
    <property type="term" value="F:glycosyltransferase activity"/>
    <property type="evidence" value="ECO:0007669"/>
    <property type="project" value="UniProtKB-KW"/>
</dbReference>
<dbReference type="CAZy" id="GT2">
    <property type="family name" value="Glycosyltransferase Family 2"/>
</dbReference>
<dbReference type="PANTHER" id="PTHR43685:SF5">
    <property type="entry name" value="GLYCOSYLTRANSFERASE EPSE-RELATED"/>
    <property type="match status" value="1"/>
</dbReference>
<organism evidence="5">
    <name type="scientific">Rhodopseudomonas palustris (strain ATCC BAA-98 / CGA009)</name>
    <dbReference type="NCBI Taxonomy" id="258594"/>
    <lineage>
        <taxon>Bacteria</taxon>
        <taxon>Pseudomonadati</taxon>
        <taxon>Pseudomonadota</taxon>
        <taxon>Alphaproteobacteria</taxon>
        <taxon>Hyphomicrobiales</taxon>
        <taxon>Nitrobacteraceae</taxon>
        <taxon>Rhodopseudomonas</taxon>
    </lineage>
</organism>
<dbReference type="InterPro" id="IPR050834">
    <property type="entry name" value="Glycosyltransf_2"/>
</dbReference>
<evidence type="ECO:0000256" key="1">
    <source>
        <dbReference type="ARBA" id="ARBA00006739"/>
    </source>
</evidence>
<dbReference type="Gene3D" id="3.90.550.10">
    <property type="entry name" value="Spore Coat Polysaccharide Biosynthesis Protein SpsA, Chain A"/>
    <property type="match status" value="1"/>
</dbReference>
<comment type="similarity">
    <text evidence="1">Belongs to the glycosyltransferase 2 family.</text>
</comment>
<evidence type="ECO:0000313" key="5">
    <source>
        <dbReference type="EMBL" id="CAE29502.1"/>
    </source>
</evidence>
<dbReference type="InterPro" id="IPR001173">
    <property type="entry name" value="Glyco_trans_2-like"/>
</dbReference>
<evidence type="ECO:0000259" key="4">
    <source>
        <dbReference type="Pfam" id="PF00535"/>
    </source>
</evidence>
<dbReference type="PANTHER" id="PTHR43685">
    <property type="entry name" value="GLYCOSYLTRANSFERASE"/>
    <property type="match status" value="1"/>
</dbReference>
<sequence length="329" mass="36424">MDRAPRRRLLAIICGRRSERSGVERSLTVAILMGTMNGAAYIREQLESIAGQTERDWTLYVSDDGSSDATCQIVERFAEVVPQFVTVRMGPRRGFVENFLGLARDSAIEADFFAFCDQDDVWHADKLSRALTWLRSIPESIPAVYLSRTELIGPSGEPMGQSTLFRRQPGFGNALVQSIGGANTMVFNRAARSLLKVTASRSAVSHDWCLYLLCTAVGGAVYYDPDPSIKYRQHGNNIMGSNRGVLSSLRRIKMLGAGTFSRWNEINRHLLAGIEEQMPSPNREMLRKFTEARSSRGLVSLLRLNQCGVYRQTAVGNLGLGVSALIGKL</sequence>
<feature type="domain" description="Glycosyltransferase 2-like" evidence="4">
    <location>
        <begin position="31"/>
        <end position="141"/>
    </location>
</feature>
<dbReference type="PhylomeDB" id="Q6N2I9"/>
<dbReference type="SUPFAM" id="SSF53448">
    <property type="entry name" value="Nucleotide-diphospho-sugar transferases"/>
    <property type="match status" value="1"/>
</dbReference>
<reference evidence="5" key="1">
    <citation type="journal article" date="2004" name="Nat. Biotechnol.">
        <title>Complete genome sequence of the metabolically versatile photosynthetic bacterium Rhodopseudomonas palustris.</title>
        <authorList>
            <person name="Larimer F.W."/>
            <person name="Chain P."/>
            <person name="Hauser L."/>
            <person name="Lamerdin J."/>
            <person name="Malfatti S."/>
            <person name="Do L."/>
            <person name="Land M.L."/>
            <person name="Pelletier D.A."/>
            <person name="Beatty J.T."/>
            <person name="Lang A.S."/>
            <person name="Tabita F.R."/>
            <person name="Gibson J.L."/>
            <person name="Hanson T.E."/>
            <person name="Bobst C."/>
            <person name="Torres J.L."/>
            <person name="Peres C."/>
            <person name="Harrison F.H."/>
            <person name="Gibson J."/>
            <person name="Harwood C.S."/>
        </authorList>
    </citation>
    <scope>NUCLEOTIDE SEQUENCE [LARGE SCALE GENOMIC DNA]</scope>
    <source>
        <strain evidence="5">CGA009</strain>
    </source>
</reference>
<dbReference type="Pfam" id="PF00535">
    <property type="entry name" value="Glycos_transf_2"/>
    <property type="match status" value="1"/>
</dbReference>
<dbReference type="HOGENOM" id="CLU_025996_2_1_5"/>
<accession>Q6N2I9</accession>
<keyword evidence="3" id="KW-0808">Transferase</keyword>
<dbReference type="InterPro" id="IPR029044">
    <property type="entry name" value="Nucleotide-diphossugar_trans"/>
</dbReference>
<keyword evidence="2" id="KW-0328">Glycosyltransferase</keyword>
<evidence type="ECO:0000256" key="2">
    <source>
        <dbReference type="ARBA" id="ARBA00022676"/>
    </source>
</evidence>
<name>Q6N2I9_RHOPA</name>
<dbReference type="AlphaFoldDB" id="Q6N2I9"/>
<proteinExistence type="inferred from homology"/>
<dbReference type="STRING" id="258594.RPA4061"/>
<protein>
    <submittedName>
        <fullName evidence="5">Glycosyltransferase</fullName>
    </submittedName>
</protein>
<evidence type="ECO:0000256" key="3">
    <source>
        <dbReference type="ARBA" id="ARBA00022679"/>
    </source>
</evidence>
<gene>
    <name evidence="5" type="ordered locus">RPA4061</name>
</gene>
<dbReference type="eggNOG" id="COG0463">
    <property type="taxonomic scope" value="Bacteria"/>
</dbReference>
<dbReference type="CDD" id="cd04196">
    <property type="entry name" value="GT_2_like_d"/>
    <property type="match status" value="1"/>
</dbReference>
<dbReference type="EMBL" id="BX572606">
    <property type="protein sequence ID" value="CAE29502.1"/>
    <property type="molecule type" value="Genomic_DNA"/>
</dbReference>